<reference evidence="3" key="1">
    <citation type="journal article" date="2019" name="Nat. Commun.">
        <title>The genome of broomcorn millet.</title>
        <authorList>
            <person name="Zou C."/>
            <person name="Miki D."/>
            <person name="Li D."/>
            <person name="Tang Q."/>
            <person name="Xiao L."/>
            <person name="Rajput S."/>
            <person name="Deng P."/>
            <person name="Jia W."/>
            <person name="Huang R."/>
            <person name="Zhang M."/>
            <person name="Sun Y."/>
            <person name="Hu J."/>
            <person name="Fu X."/>
            <person name="Schnable P.S."/>
            <person name="Li F."/>
            <person name="Zhang H."/>
            <person name="Feng B."/>
            <person name="Zhu X."/>
            <person name="Liu R."/>
            <person name="Schnable J.C."/>
            <person name="Zhu J.-K."/>
            <person name="Zhang H."/>
        </authorList>
    </citation>
    <scope>NUCLEOTIDE SEQUENCE [LARGE SCALE GENOMIC DNA]</scope>
</reference>
<feature type="compositionally biased region" description="Basic and acidic residues" evidence="1">
    <location>
        <begin position="1"/>
        <end position="14"/>
    </location>
</feature>
<accession>A0A3L6TI26</accession>
<feature type="compositionally biased region" description="Low complexity" evidence="1">
    <location>
        <begin position="29"/>
        <end position="44"/>
    </location>
</feature>
<sequence>MRGSGDRTSKREPQACRSSGRASKREPQACGSSGPPASDSGGHAACRRSGRAGDRERRPTVEREQRSYGMRERRPTSEWEQWPHGVREQRPRRCGEAGPAVVPRVGACAWLFFCFFNRFPGAGEGVTHPWKWISRGGLGVTRP</sequence>
<comment type="caution">
    <text evidence="2">The sequence shown here is derived from an EMBL/GenBank/DDBJ whole genome shotgun (WGS) entry which is preliminary data.</text>
</comment>
<evidence type="ECO:0000313" key="2">
    <source>
        <dbReference type="EMBL" id="RLN38768.1"/>
    </source>
</evidence>
<organism evidence="2 3">
    <name type="scientific">Panicum miliaceum</name>
    <name type="common">Proso millet</name>
    <name type="synonym">Broomcorn millet</name>
    <dbReference type="NCBI Taxonomy" id="4540"/>
    <lineage>
        <taxon>Eukaryota</taxon>
        <taxon>Viridiplantae</taxon>
        <taxon>Streptophyta</taxon>
        <taxon>Embryophyta</taxon>
        <taxon>Tracheophyta</taxon>
        <taxon>Spermatophyta</taxon>
        <taxon>Magnoliopsida</taxon>
        <taxon>Liliopsida</taxon>
        <taxon>Poales</taxon>
        <taxon>Poaceae</taxon>
        <taxon>PACMAD clade</taxon>
        <taxon>Panicoideae</taxon>
        <taxon>Panicodae</taxon>
        <taxon>Paniceae</taxon>
        <taxon>Panicinae</taxon>
        <taxon>Panicum</taxon>
        <taxon>Panicum sect. Panicum</taxon>
    </lineage>
</organism>
<feature type="region of interest" description="Disordered" evidence="1">
    <location>
        <begin position="1"/>
        <end position="97"/>
    </location>
</feature>
<name>A0A3L6TI26_PANMI</name>
<dbReference type="AlphaFoldDB" id="A0A3L6TI26"/>
<proteinExistence type="predicted"/>
<feature type="compositionally biased region" description="Basic and acidic residues" evidence="1">
    <location>
        <begin position="85"/>
        <end position="95"/>
    </location>
</feature>
<evidence type="ECO:0000313" key="3">
    <source>
        <dbReference type="Proteomes" id="UP000275267"/>
    </source>
</evidence>
<dbReference type="Proteomes" id="UP000275267">
    <property type="component" value="Unassembled WGS sequence"/>
</dbReference>
<dbReference type="EMBL" id="PQIB02000001">
    <property type="protein sequence ID" value="RLN38768.1"/>
    <property type="molecule type" value="Genomic_DNA"/>
</dbReference>
<protein>
    <submittedName>
        <fullName evidence="2">Uncharacterized protein</fullName>
    </submittedName>
</protein>
<evidence type="ECO:0000256" key="1">
    <source>
        <dbReference type="SAM" id="MobiDB-lite"/>
    </source>
</evidence>
<feature type="compositionally biased region" description="Basic and acidic residues" evidence="1">
    <location>
        <begin position="51"/>
        <end position="77"/>
    </location>
</feature>
<gene>
    <name evidence="2" type="ORF">C2845_PM01G39300</name>
</gene>
<keyword evidence="3" id="KW-1185">Reference proteome</keyword>